<evidence type="ECO:0000259" key="8">
    <source>
        <dbReference type="SMART" id="SM00839"/>
    </source>
</evidence>
<dbReference type="Pfam" id="PF02812">
    <property type="entry name" value="ELFV_dehydrog_N"/>
    <property type="match status" value="1"/>
</dbReference>
<dbReference type="InterPro" id="IPR014362">
    <property type="entry name" value="Glu_DH"/>
</dbReference>
<evidence type="ECO:0000256" key="4">
    <source>
        <dbReference type="PIRSR" id="PIRSR000185-1"/>
    </source>
</evidence>
<dbReference type="Gene3D" id="3.40.50.10860">
    <property type="entry name" value="Leucine Dehydrogenase, chain A, domain 1"/>
    <property type="match status" value="1"/>
</dbReference>
<dbReference type="InterPro" id="IPR006095">
    <property type="entry name" value="Glu/Leu/Phe/Val/Trp_DH"/>
</dbReference>
<dbReference type="PANTHER" id="PTHR11606:SF13">
    <property type="entry name" value="GLUTAMATE DEHYDROGENASE 1, MITOCHONDRIAL"/>
    <property type="match status" value="1"/>
</dbReference>
<keyword evidence="5" id="KW-0520">NAD</keyword>
<evidence type="ECO:0000256" key="6">
    <source>
        <dbReference type="PIRSR" id="PIRSR000185-3"/>
    </source>
</evidence>
<dbReference type="SMR" id="A0A1F5ZZG4"/>
<dbReference type="STRING" id="1798383.A3D78_03575"/>
<dbReference type="PRINTS" id="PR00082">
    <property type="entry name" value="GLFDHDRGNASE"/>
</dbReference>
<evidence type="ECO:0000256" key="1">
    <source>
        <dbReference type="ARBA" id="ARBA00006382"/>
    </source>
</evidence>
<dbReference type="Pfam" id="PF00208">
    <property type="entry name" value="ELFV_dehydrog"/>
    <property type="match status" value="1"/>
</dbReference>
<dbReference type="EMBL" id="MFJM01000028">
    <property type="protein sequence ID" value="OGG17840.1"/>
    <property type="molecule type" value="Genomic_DNA"/>
</dbReference>
<dbReference type="Proteomes" id="UP000176253">
    <property type="component" value="Unassembled WGS sequence"/>
</dbReference>
<evidence type="ECO:0000256" key="5">
    <source>
        <dbReference type="PIRSR" id="PIRSR000185-2"/>
    </source>
</evidence>
<feature type="site" description="Important for catalysis" evidence="6">
    <location>
        <position position="145"/>
    </location>
</feature>
<dbReference type="InterPro" id="IPR006097">
    <property type="entry name" value="Glu/Leu/Phe/Val/Trp_DH_dimer"/>
</dbReference>
<evidence type="ECO:0000256" key="3">
    <source>
        <dbReference type="PIRNR" id="PIRNR000185"/>
    </source>
</evidence>
<evidence type="ECO:0000313" key="9">
    <source>
        <dbReference type="EMBL" id="OGG17840.1"/>
    </source>
</evidence>
<dbReference type="PROSITE" id="PS00074">
    <property type="entry name" value="GLFV_DEHYDROGENASE"/>
    <property type="match status" value="1"/>
</dbReference>
<dbReference type="InterPro" id="IPR046346">
    <property type="entry name" value="Aminoacid_DH-like_N_sf"/>
</dbReference>
<dbReference type="PANTHER" id="PTHR11606">
    <property type="entry name" value="GLUTAMATE DEHYDROGENASE"/>
    <property type="match status" value="1"/>
</dbReference>
<accession>A0A1F5ZZG4</accession>
<keyword evidence="2 3" id="KW-0560">Oxidoreductase</keyword>
<comment type="caution">
    <text evidence="9">The sequence shown here is derived from an EMBL/GenBank/DDBJ whole genome shotgun (WGS) entry which is preliminary data.</text>
</comment>
<dbReference type="InterPro" id="IPR033524">
    <property type="entry name" value="Glu/Leu/Phe/Val_DH_AS"/>
</dbReference>
<dbReference type="GO" id="GO:0006538">
    <property type="term" value="P:L-glutamate catabolic process"/>
    <property type="evidence" value="ECO:0007669"/>
    <property type="project" value="TreeGrafter"/>
</dbReference>
<feature type="binding site" evidence="5">
    <location>
        <position position="69"/>
    </location>
    <ligand>
        <name>substrate</name>
    </ligand>
</feature>
<feature type="active site" description="Proton donor" evidence="4">
    <location>
        <position position="105"/>
    </location>
</feature>
<sequence>MMKINTFKNGLRQLDKANRVLKLSEFKMERLRKPEKIVSVYFPVEMDREGKKIFHGYRVQYSNVRGPYKGGIRFHHQVDMNEVMALAFWMAIKCAVVNIPMGGGKGGIEVDPKKLSEAELERLSRAYVRAIAHDIGPNIDVPAPDVNTSPKIMAWMVDEYIKIKLKTSTFAEASADRQNSKLKTEEKNRLLGTFTGKPVEKGGSLGRTEATGRGGFYVLQALLEEQKTNMTVAVQGFGNVGYYIAKFLNEAGFRIVALSDSKGGIVVNNMEKDSFNPELVLSCKKEKGTLASCYCVGSVCDLENGRTISNEELLELPVDILVPAALENQITGKNAARIKAKIVLEMANGPTTPEADEILHRKKITVVPDVLSNSGGVTVSYFEWLQNLNNEQWSEEKVNQELKKKVVSAFIDVFKEAKKQGTDMRTAAFVLAIRRLTENH</sequence>
<evidence type="ECO:0000256" key="2">
    <source>
        <dbReference type="ARBA" id="ARBA00023002"/>
    </source>
</evidence>
<dbReference type="SUPFAM" id="SSF51735">
    <property type="entry name" value="NAD(P)-binding Rossmann-fold domains"/>
    <property type="match status" value="1"/>
</dbReference>
<evidence type="ECO:0000256" key="7">
    <source>
        <dbReference type="RuleBase" id="RU004417"/>
    </source>
</evidence>
<dbReference type="PIRSF" id="PIRSF000185">
    <property type="entry name" value="Glu_DH"/>
    <property type="match status" value="1"/>
</dbReference>
<feature type="binding site" evidence="5">
    <location>
        <position position="380"/>
    </location>
    <ligand>
        <name>substrate</name>
    </ligand>
</feature>
<dbReference type="InterPro" id="IPR036291">
    <property type="entry name" value="NAD(P)-bd_dom_sf"/>
</dbReference>
<feature type="domain" description="Glutamate/phenylalanine/leucine/valine/L-tryptophan dehydrogenase C-terminal" evidence="8">
    <location>
        <begin position="204"/>
        <end position="439"/>
    </location>
</feature>
<dbReference type="SUPFAM" id="SSF53223">
    <property type="entry name" value="Aminoacid dehydrogenase-like, N-terminal domain"/>
    <property type="match status" value="1"/>
</dbReference>
<gene>
    <name evidence="9" type="ORF">A3D78_03575</name>
</gene>
<evidence type="ECO:0000313" key="10">
    <source>
        <dbReference type="Proteomes" id="UP000176253"/>
    </source>
</evidence>
<reference evidence="9 10" key="1">
    <citation type="journal article" date="2016" name="Nat. Commun.">
        <title>Thousands of microbial genomes shed light on interconnected biogeochemical processes in an aquifer system.</title>
        <authorList>
            <person name="Anantharaman K."/>
            <person name="Brown C.T."/>
            <person name="Hug L.A."/>
            <person name="Sharon I."/>
            <person name="Castelle C.J."/>
            <person name="Probst A.J."/>
            <person name="Thomas B.C."/>
            <person name="Singh A."/>
            <person name="Wilkins M.J."/>
            <person name="Karaoz U."/>
            <person name="Brodie E.L."/>
            <person name="Williams K.H."/>
            <person name="Hubbard S.S."/>
            <person name="Banfield J.F."/>
        </authorList>
    </citation>
    <scope>NUCLEOTIDE SEQUENCE [LARGE SCALE GENOMIC DNA]</scope>
</reference>
<dbReference type="GO" id="GO:0000166">
    <property type="term" value="F:nucleotide binding"/>
    <property type="evidence" value="ECO:0007669"/>
    <property type="project" value="UniProtKB-KW"/>
</dbReference>
<comment type="similarity">
    <text evidence="1 3 7">Belongs to the Glu/Leu/Phe/Val dehydrogenases family.</text>
</comment>
<dbReference type="InterPro" id="IPR033922">
    <property type="entry name" value="NAD_bind_Glu_DH"/>
</dbReference>
<proteinExistence type="inferred from homology"/>
<keyword evidence="5" id="KW-0547">Nucleotide-binding</keyword>
<name>A0A1F5ZZG4_9BACT</name>
<feature type="binding site" evidence="5">
    <location>
        <position position="93"/>
    </location>
    <ligand>
        <name>substrate</name>
    </ligand>
</feature>
<dbReference type="CDD" id="cd01076">
    <property type="entry name" value="NAD_bind_1_Glu_DH"/>
    <property type="match status" value="1"/>
</dbReference>
<organism evidence="9 10">
    <name type="scientific">Candidatus Gottesmanbacteria bacterium RIFCSPHIGHO2_02_FULL_39_14</name>
    <dbReference type="NCBI Taxonomy" id="1798383"/>
    <lineage>
        <taxon>Bacteria</taxon>
        <taxon>Candidatus Gottesmaniibacteriota</taxon>
    </lineage>
</organism>
<dbReference type="AlphaFoldDB" id="A0A1F5ZZG4"/>
<dbReference type="Gene3D" id="3.40.50.720">
    <property type="entry name" value="NAD(P)-binding Rossmann-like Domain"/>
    <property type="match status" value="1"/>
</dbReference>
<feature type="binding site" evidence="5">
    <location>
        <position position="239"/>
    </location>
    <ligand>
        <name>NAD(+)</name>
        <dbReference type="ChEBI" id="CHEBI:57540"/>
    </ligand>
</feature>
<feature type="binding site" evidence="5">
    <location>
        <position position="211"/>
    </location>
    <ligand>
        <name>NAD(+)</name>
        <dbReference type="ChEBI" id="CHEBI:57540"/>
    </ligand>
</feature>
<dbReference type="GO" id="GO:0004352">
    <property type="term" value="F:glutamate dehydrogenase (NAD+) activity"/>
    <property type="evidence" value="ECO:0007669"/>
    <property type="project" value="TreeGrafter"/>
</dbReference>
<protein>
    <recommendedName>
        <fullName evidence="3">Glutamate dehydrogenase</fullName>
    </recommendedName>
</protein>
<dbReference type="SMART" id="SM00839">
    <property type="entry name" value="ELFV_dehydrog"/>
    <property type="match status" value="1"/>
</dbReference>
<dbReference type="InterPro" id="IPR006096">
    <property type="entry name" value="Glu/Leu/Phe/Val/Trp_DH_C"/>
</dbReference>